<dbReference type="OrthoDB" id="9808891at2"/>
<evidence type="ECO:0000313" key="9">
    <source>
        <dbReference type="EMBL" id="RRN45663.1"/>
    </source>
</evidence>
<dbReference type="GO" id="GO:0003755">
    <property type="term" value="F:peptidyl-prolyl cis-trans isomerase activity"/>
    <property type="evidence" value="ECO:0007669"/>
    <property type="project" value="UniProtKB-UniRule"/>
</dbReference>
<feature type="region of interest" description="Disordered" evidence="7">
    <location>
        <begin position="1"/>
        <end position="40"/>
    </location>
</feature>
<evidence type="ECO:0000259" key="8">
    <source>
        <dbReference type="PROSITE" id="PS50059"/>
    </source>
</evidence>
<dbReference type="PROSITE" id="PS50059">
    <property type="entry name" value="FKBP_PPIASE"/>
    <property type="match status" value="1"/>
</dbReference>
<dbReference type="AlphaFoldDB" id="A0A426FSI5"/>
<protein>
    <recommendedName>
        <fullName evidence="6">Peptidyl-prolyl cis-trans isomerase</fullName>
        <ecNumber evidence="6">5.2.1.8</ecNumber>
    </recommendedName>
</protein>
<dbReference type="Gene3D" id="2.40.10.330">
    <property type="match status" value="1"/>
</dbReference>
<comment type="caution">
    <text evidence="9">The sequence shown here is derived from an EMBL/GenBank/DDBJ whole genome shotgun (WGS) entry which is preliminary data.</text>
</comment>
<evidence type="ECO:0000256" key="6">
    <source>
        <dbReference type="RuleBase" id="RU003915"/>
    </source>
</evidence>
<accession>A0A426FSI5</accession>
<evidence type="ECO:0000256" key="7">
    <source>
        <dbReference type="SAM" id="MobiDB-lite"/>
    </source>
</evidence>
<dbReference type="PANTHER" id="PTHR47861:SF4">
    <property type="entry name" value="FKBP-TYPE 16 KDA PEPTIDYL-PROLYL CIS-TRANS ISOMERASE"/>
    <property type="match status" value="1"/>
</dbReference>
<organism evidence="9 10">
    <name type="scientific">Lautropia dentalis</name>
    <dbReference type="NCBI Taxonomy" id="2490857"/>
    <lineage>
        <taxon>Bacteria</taxon>
        <taxon>Pseudomonadati</taxon>
        <taxon>Pseudomonadota</taxon>
        <taxon>Betaproteobacteria</taxon>
        <taxon>Burkholderiales</taxon>
        <taxon>Burkholderiaceae</taxon>
        <taxon>Lautropia</taxon>
    </lineage>
</organism>
<keyword evidence="3 5" id="KW-0697">Rotamase</keyword>
<dbReference type="SUPFAM" id="SSF54534">
    <property type="entry name" value="FKBP-like"/>
    <property type="match status" value="1"/>
</dbReference>
<evidence type="ECO:0000256" key="3">
    <source>
        <dbReference type="ARBA" id="ARBA00023110"/>
    </source>
</evidence>
<evidence type="ECO:0000256" key="2">
    <source>
        <dbReference type="ARBA" id="ARBA00006577"/>
    </source>
</evidence>
<name>A0A426FSI5_9BURK</name>
<evidence type="ECO:0000313" key="10">
    <source>
        <dbReference type="Proteomes" id="UP000270261"/>
    </source>
</evidence>
<dbReference type="Pfam" id="PF00254">
    <property type="entry name" value="FKBP_C"/>
    <property type="match status" value="1"/>
</dbReference>
<keyword evidence="4 5" id="KW-0413">Isomerase</keyword>
<dbReference type="PANTHER" id="PTHR47861">
    <property type="entry name" value="FKBP-TYPE PEPTIDYL-PROLYL CIS-TRANS ISOMERASE SLYD"/>
    <property type="match status" value="1"/>
</dbReference>
<evidence type="ECO:0000256" key="1">
    <source>
        <dbReference type="ARBA" id="ARBA00000971"/>
    </source>
</evidence>
<dbReference type="EC" id="5.2.1.8" evidence="6"/>
<evidence type="ECO:0000256" key="5">
    <source>
        <dbReference type="PROSITE-ProRule" id="PRU00277"/>
    </source>
</evidence>
<sequence>MSDSVSSGFVNPSSGSSNAAGAPVDASAAAPSPVPEAGPVRVGPQSFLTLHYRLTLPESGTDVINTFEGKPATLQLGIGQMAEALESCLVGMADGEHRVFDLPGGEAFGQRNPDLIQKVSHALLDRDSMPDDVGTYQPGDLVEFPAPDGSRFAGVLKSQDDTGAVFDFNHPLAGKAVRFEVKLLGVL</sequence>
<comment type="similarity">
    <text evidence="2 6">Belongs to the FKBP-type PPIase family.</text>
</comment>
<reference evidence="9 10" key="1">
    <citation type="submission" date="2018-11" db="EMBL/GenBank/DDBJ databases">
        <title>Genome sequencing of Lautropia sp. KCOM 2505 (= ChDC F240).</title>
        <authorList>
            <person name="Kook J.-K."/>
            <person name="Park S.-N."/>
            <person name="Lim Y.K."/>
        </authorList>
    </citation>
    <scope>NUCLEOTIDE SEQUENCE [LARGE SCALE GENOMIC DNA]</scope>
    <source>
        <strain evidence="9 10">KCOM 2505</strain>
    </source>
</reference>
<dbReference type="Gene3D" id="3.10.50.40">
    <property type="match status" value="1"/>
</dbReference>
<dbReference type="EMBL" id="RRUE01000001">
    <property type="protein sequence ID" value="RRN45663.1"/>
    <property type="molecule type" value="Genomic_DNA"/>
</dbReference>
<dbReference type="InterPro" id="IPR048261">
    <property type="entry name" value="SlpA/SlyD-like_ins_sf"/>
</dbReference>
<proteinExistence type="inferred from homology"/>
<feature type="domain" description="PPIase FKBP-type" evidence="8">
    <location>
        <begin position="45"/>
        <end position="145"/>
    </location>
</feature>
<gene>
    <name evidence="9" type="ORF">EHV23_05780</name>
</gene>
<dbReference type="Proteomes" id="UP000270261">
    <property type="component" value="Unassembled WGS sequence"/>
</dbReference>
<dbReference type="InterPro" id="IPR046357">
    <property type="entry name" value="PPIase_dom_sf"/>
</dbReference>
<keyword evidence="10" id="KW-1185">Reference proteome</keyword>
<dbReference type="InterPro" id="IPR001179">
    <property type="entry name" value="PPIase_FKBP_dom"/>
</dbReference>
<comment type="catalytic activity">
    <reaction evidence="1 5 6">
        <text>[protein]-peptidylproline (omega=180) = [protein]-peptidylproline (omega=0)</text>
        <dbReference type="Rhea" id="RHEA:16237"/>
        <dbReference type="Rhea" id="RHEA-COMP:10747"/>
        <dbReference type="Rhea" id="RHEA-COMP:10748"/>
        <dbReference type="ChEBI" id="CHEBI:83833"/>
        <dbReference type="ChEBI" id="CHEBI:83834"/>
        <dbReference type="EC" id="5.2.1.8"/>
    </reaction>
</comment>
<feature type="compositionally biased region" description="Low complexity" evidence="7">
    <location>
        <begin position="1"/>
        <end position="39"/>
    </location>
</feature>
<evidence type="ECO:0000256" key="4">
    <source>
        <dbReference type="ARBA" id="ARBA00023235"/>
    </source>
</evidence>